<evidence type="ECO:0000256" key="1">
    <source>
        <dbReference type="SAM" id="MobiDB-lite"/>
    </source>
</evidence>
<evidence type="ECO:0000313" key="2">
    <source>
        <dbReference type="EMBL" id="ABI87001.1"/>
    </source>
</evidence>
<accession>Q0BFS2</accession>
<dbReference type="AlphaFoldDB" id="Q0BFS2"/>
<gene>
    <name evidence="2" type="ordered locus">Bamb_1443</name>
</gene>
<dbReference type="EMBL" id="CP000440">
    <property type="protein sequence ID" value="ABI87001.1"/>
    <property type="molecule type" value="Genomic_DNA"/>
</dbReference>
<protein>
    <submittedName>
        <fullName evidence="2">Uncharacterized protein</fullName>
    </submittedName>
</protein>
<keyword evidence="3" id="KW-1185">Reference proteome</keyword>
<evidence type="ECO:0000313" key="3">
    <source>
        <dbReference type="Proteomes" id="UP000000662"/>
    </source>
</evidence>
<reference evidence="2" key="1">
    <citation type="submission" date="2009-01" db="EMBL/GenBank/DDBJ databases">
        <title>Complete sequence of Chromosome 1 of Burkholderia cepacia AMMD.</title>
        <authorList>
            <consortium name="US DOE Joint Genome Institute"/>
            <person name="Copeland A."/>
            <person name="Lucas S."/>
            <person name="Lapidus A."/>
            <person name="Barry K."/>
            <person name="Detter J.C."/>
            <person name="Glavina del Rio T."/>
            <person name="Hammon N."/>
            <person name="Israni S."/>
            <person name="Pitluck S."/>
            <person name="Bruce D."/>
            <person name="Chain P."/>
            <person name="Malfatti S."/>
            <person name="Shin M."/>
            <person name="Vergez L."/>
            <person name="Schmutz J."/>
            <person name="Larimer F."/>
            <person name="Land M."/>
            <person name="Hauser L."/>
            <person name="Kyrpides N."/>
            <person name="Kim E."/>
            <person name="Parke J."/>
            <person name="Coenye T."/>
            <person name="Konstantinidis K."/>
            <person name="Ramette A."/>
            <person name="Tiedje J."/>
            <person name="Richardson P."/>
        </authorList>
    </citation>
    <scope>NUCLEOTIDE SEQUENCE [LARGE SCALE GENOMIC DNA]</scope>
    <source>
        <strain evidence="2">AMMD</strain>
    </source>
</reference>
<organism evidence="2 3">
    <name type="scientific">Burkholderia ambifaria (strain ATCC BAA-244 / DSM 16087 / CCUG 44356 / LMG 19182 / AMMD)</name>
    <name type="common">Burkholderia cepacia (strain AMMD)</name>
    <dbReference type="NCBI Taxonomy" id="339670"/>
    <lineage>
        <taxon>Bacteria</taxon>
        <taxon>Pseudomonadati</taxon>
        <taxon>Pseudomonadota</taxon>
        <taxon>Betaproteobacteria</taxon>
        <taxon>Burkholderiales</taxon>
        <taxon>Burkholderiaceae</taxon>
        <taxon>Burkholderia</taxon>
        <taxon>Burkholderia cepacia complex</taxon>
    </lineage>
</organism>
<dbReference type="Proteomes" id="UP000000662">
    <property type="component" value="Chromosome 1"/>
</dbReference>
<sequence length="112" mass="12398">MAARRRDRHPDCHRRCGVGRARRIHPDSVPTRSRARPARPSFPAELRRPANPPRASREFSINLMRSPSGEAQPTPLSILQLGATELCATNVLTPHDDDAAHVRAPGRIFGNP</sequence>
<name>Q0BFS2_BURCM</name>
<proteinExistence type="predicted"/>
<feature type="region of interest" description="Disordered" evidence="1">
    <location>
        <begin position="1"/>
        <end position="56"/>
    </location>
</feature>
<dbReference type="KEGG" id="bam:Bamb_1443"/>
<feature type="compositionally biased region" description="Low complexity" evidence="1">
    <location>
        <begin position="28"/>
        <end position="44"/>
    </location>
</feature>